<sequence>MVSCAAGGPGDEQEPGQQWNVQKEARCDVRQEAWCHVQQEALEMSRSLGSSGMCRRRHGVMCSKQLSSREALGDVQQWRQCNVQQRCRVLCSREHRVMCNRRKRVMCSSGMCSREALGDVQRGQRNVQQAAGGSVQQMAQGDSVQQTSTG</sequence>
<evidence type="ECO:0000313" key="3">
    <source>
        <dbReference type="Proteomes" id="UP001066276"/>
    </source>
</evidence>
<name>A0AAV7UB89_PLEWA</name>
<dbReference type="Proteomes" id="UP001066276">
    <property type="component" value="Chromosome 3_1"/>
</dbReference>
<gene>
    <name evidence="2" type="ORF">NDU88_002973</name>
</gene>
<organism evidence="2 3">
    <name type="scientific">Pleurodeles waltl</name>
    <name type="common">Iberian ribbed newt</name>
    <dbReference type="NCBI Taxonomy" id="8319"/>
    <lineage>
        <taxon>Eukaryota</taxon>
        <taxon>Metazoa</taxon>
        <taxon>Chordata</taxon>
        <taxon>Craniata</taxon>
        <taxon>Vertebrata</taxon>
        <taxon>Euteleostomi</taxon>
        <taxon>Amphibia</taxon>
        <taxon>Batrachia</taxon>
        <taxon>Caudata</taxon>
        <taxon>Salamandroidea</taxon>
        <taxon>Salamandridae</taxon>
        <taxon>Pleurodelinae</taxon>
        <taxon>Pleurodeles</taxon>
    </lineage>
</organism>
<protein>
    <submittedName>
        <fullName evidence="2">Uncharacterized protein</fullName>
    </submittedName>
</protein>
<keyword evidence="3" id="KW-1185">Reference proteome</keyword>
<dbReference type="AlphaFoldDB" id="A0AAV7UB89"/>
<evidence type="ECO:0000256" key="1">
    <source>
        <dbReference type="SAM" id="MobiDB-lite"/>
    </source>
</evidence>
<dbReference type="EMBL" id="JANPWB010000005">
    <property type="protein sequence ID" value="KAJ1186190.1"/>
    <property type="molecule type" value="Genomic_DNA"/>
</dbReference>
<feature type="region of interest" description="Disordered" evidence="1">
    <location>
        <begin position="128"/>
        <end position="150"/>
    </location>
</feature>
<evidence type="ECO:0000313" key="2">
    <source>
        <dbReference type="EMBL" id="KAJ1186190.1"/>
    </source>
</evidence>
<reference evidence="2" key="1">
    <citation type="journal article" date="2022" name="bioRxiv">
        <title>Sequencing and chromosome-scale assembly of the giantPleurodeles waltlgenome.</title>
        <authorList>
            <person name="Brown T."/>
            <person name="Elewa A."/>
            <person name="Iarovenko S."/>
            <person name="Subramanian E."/>
            <person name="Araus A.J."/>
            <person name="Petzold A."/>
            <person name="Susuki M."/>
            <person name="Suzuki K.-i.T."/>
            <person name="Hayashi T."/>
            <person name="Toyoda A."/>
            <person name="Oliveira C."/>
            <person name="Osipova E."/>
            <person name="Leigh N.D."/>
            <person name="Simon A."/>
            <person name="Yun M.H."/>
        </authorList>
    </citation>
    <scope>NUCLEOTIDE SEQUENCE</scope>
    <source>
        <strain evidence="2">20211129_DDA</strain>
        <tissue evidence="2">Liver</tissue>
    </source>
</reference>
<comment type="caution">
    <text evidence="2">The sequence shown here is derived from an EMBL/GenBank/DDBJ whole genome shotgun (WGS) entry which is preliminary data.</text>
</comment>
<proteinExistence type="predicted"/>
<accession>A0AAV7UB89</accession>